<dbReference type="InterPro" id="IPR006094">
    <property type="entry name" value="Oxid_FAD_bind_N"/>
</dbReference>
<proteinExistence type="inferred from homology"/>
<evidence type="ECO:0000259" key="8">
    <source>
        <dbReference type="PROSITE" id="PS51387"/>
    </source>
</evidence>
<evidence type="ECO:0000256" key="2">
    <source>
        <dbReference type="ARBA" id="ARBA00008000"/>
    </source>
</evidence>
<dbReference type="PANTHER" id="PTHR11748:SF111">
    <property type="entry name" value="D-LACTATE DEHYDROGENASE, MITOCHONDRIAL-RELATED"/>
    <property type="match status" value="1"/>
</dbReference>
<keyword evidence="4" id="KW-0274">FAD</keyword>
<dbReference type="EC" id="1.1.2.4" evidence="7"/>
<dbReference type="GO" id="GO:0008720">
    <property type="term" value="F:D-lactate dehydrogenase (NAD+) activity"/>
    <property type="evidence" value="ECO:0007669"/>
    <property type="project" value="TreeGrafter"/>
</dbReference>
<dbReference type="Gene3D" id="3.30.70.2740">
    <property type="match status" value="1"/>
</dbReference>
<dbReference type="InterPro" id="IPR004113">
    <property type="entry name" value="FAD-bd_oxidored_4_C"/>
</dbReference>
<reference evidence="9 10" key="1">
    <citation type="journal article" date="2018" name="Elife">
        <title>Discovery and characterization of a prevalent human gut bacterial enzyme sufficient for the inactivation of a family of plant toxins.</title>
        <authorList>
            <person name="Koppel N."/>
            <person name="Bisanz J.E."/>
            <person name="Pandelia M.E."/>
            <person name="Turnbaugh P.J."/>
            <person name="Balskus E.P."/>
        </authorList>
    </citation>
    <scope>NUCLEOTIDE SEQUENCE [LARGE SCALE GENOMIC DNA]</scope>
    <source>
        <strain evidence="9 10">OB21 GAM31</strain>
    </source>
</reference>
<keyword evidence="3" id="KW-0285">Flavoprotein</keyword>
<evidence type="ECO:0000313" key="9">
    <source>
        <dbReference type="EMBL" id="RDB57808.1"/>
    </source>
</evidence>
<evidence type="ECO:0000256" key="3">
    <source>
        <dbReference type="ARBA" id="ARBA00022630"/>
    </source>
</evidence>
<evidence type="ECO:0000256" key="5">
    <source>
        <dbReference type="ARBA" id="ARBA00022946"/>
    </source>
</evidence>
<dbReference type="GO" id="GO:1903457">
    <property type="term" value="P:lactate catabolic process"/>
    <property type="evidence" value="ECO:0007669"/>
    <property type="project" value="TreeGrafter"/>
</dbReference>
<dbReference type="InterPro" id="IPR016166">
    <property type="entry name" value="FAD-bd_PCMH"/>
</dbReference>
<name>A0A369LIF5_9ACTN</name>
<evidence type="ECO:0000256" key="6">
    <source>
        <dbReference type="ARBA" id="ARBA00023002"/>
    </source>
</evidence>
<keyword evidence="5" id="KW-0809">Transit peptide</keyword>
<accession>A0A369LIF5</accession>
<dbReference type="InterPro" id="IPR036318">
    <property type="entry name" value="FAD-bd_PCMH-like_sf"/>
</dbReference>
<dbReference type="AlphaFoldDB" id="A0A369LIF5"/>
<keyword evidence="6" id="KW-0560">Oxidoreductase</keyword>
<dbReference type="SUPFAM" id="SSF56176">
    <property type="entry name" value="FAD-binding/transporter-associated domain-like"/>
    <property type="match status" value="1"/>
</dbReference>
<comment type="similarity">
    <text evidence="2">Belongs to the FAD-binding oxidoreductase/transferase type 4 family.</text>
</comment>
<comment type="cofactor">
    <cofactor evidence="1">
        <name>FAD</name>
        <dbReference type="ChEBI" id="CHEBI:57692"/>
    </cofactor>
</comment>
<sequence>MAEIVLCTDEFEEYLRDESRSVGSAESIVFPESEADVRDALHALHATGVPVTVQGARSGLAAGAVPHGGCVLNTSRMNRVLGMRRGSDGRFFVCVQPGLSLMELRDMLQKASFDTTGWNDESLATFAQFKAAPAQFFAPDPTEASAALGGIVACNASGSRSYAYGAARPHVEAMRVALADGDVLALRRGEVFATGRELRFVTEGGRELVLNLPTYDMPKAKNASGYFACDDMDTIDLFIGACGTLGVICELELALLPVPVEVWGASCFFPGEAEAVDFTIAVRDALEHATAIEYFDGAALDVLRAQKANNPAFAELPELADDARTCVFVELSCDDEETAEAELMVLCEQLEACGGDAEGAWVATTEAERAGQRFFRHAVPESVNMLIDQRRRTDPSITKLGSDMSVPDDRLRDVIAMYRRTLAEGGFESATWGHIGSNHVHVNILPRSAEEYARGTELFAQWAAEVSAMGGAVSAEHGVGKLKAHFLEEMYGANHIAESARMKAQIDPKGQLGRGNLFSEEVLDAALAELA</sequence>
<feature type="domain" description="FAD-binding PCMH-type" evidence="8">
    <location>
        <begin position="21"/>
        <end position="258"/>
    </location>
</feature>
<dbReference type="InterPro" id="IPR016164">
    <property type="entry name" value="FAD-linked_Oxase-like_C"/>
</dbReference>
<dbReference type="EMBL" id="PPTO01000011">
    <property type="protein sequence ID" value="RDB57808.1"/>
    <property type="molecule type" value="Genomic_DNA"/>
</dbReference>
<dbReference type="InterPro" id="IPR016169">
    <property type="entry name" value="FAD-bd_PCMH_sub2"/>
</dbReference>
<evidence type="ECO:0000313" key="10">
    <source>
        <dbReference type="Proteomes" id="UP000253975"/>
    </source>
</evidence>
<gene>
    <name evidence="9" type="ORF">C1881_07085</name>
</gene>
<comment type="caution">
    <text evidence="9">The sequence shown here is derived from an EMBL/GenBank/DDBJ whole genome shotgun (WGS) entry which is preliminary data.</text>
</comment>
<evidence type="ECO:0000256" key="7">
    <source>
        <dbReference type="ARBA" id="ARBA00038897"/>
    </source>
</evidence>
<dbReference type="Pfam" id="PF01565">
    <property type="entry name" value="FAD_binding_4"/>
    <property type="match status" value="2"/>
</dbReference>
<dbReference type="Pfam" id="PF02913">
    <property type="entry name" value="FAD-oxidase_C"/>
    <property type="match status" value="1"/>
</dbReference>
<dbReference type="PANTHER" id="PTHR11748">
    <property type="entry name" value="D-LACTATE DEHYDROGENASE"/>
    <property type="match status" value="1"/>
</dbReference>
<dbReference type="InterPro" id="IPR016167">
    <property type="entry name" value="FAD-bd_PCMH_sub1"/>
</dbReference>
<protein>
    <recommendedName>
        <fullName evidence="7">D-lactate dehydrogenase (cytochrome)</fullName>
        <ecNumber evidence="7">1.1.2.4</ecNumber>
    </recommendedName>
</protein>
<evidence type="ECO:0000256" key="1">
    <source>
        <dbReference type="ARBA" id="ARBA00001974"/>
    </source>
</evidence>
<dbReference type="GO" id="GO:0004458">
    <property type="term" value="F:D-lactate dehydrogenase (cytochrome) activity"/>
    <property type="evidence" value="ECO:0007669"/>
    <property type="project" value="UniProtKB-EC"/>
</dbReference>
<dbReference type="SUPFAM" id="SSF55103">
    <property type="entry name" value="FAD-linked oxidases, C-terminal domain"/>
    <property type="match status" value="1"/>
</dbReference>
<dbReference type="Proteomes" id="UP000253975">
    <property type="component" value="Unassembled WGS sequence"/>
</dbReference>
<dbReference type="Gene3D" id="3.30.43.10">
    <property type="entry name" value="Uridine Diphospho-n-acetylenolpyruvylglucosamine Reductase, domain 2"/>
    <property type="match status" value="1"/>
</dbReference>
<dbReference type="RefSeq" id="WP_114615899.1">
    <property type="nucleotide sequence ID" value="NZ_PPTO01000011.1"/>
</dbReference>
<dbReference type="Gene3D" id="3.30.70.2190">
    <property type="match status" value="1"/>
</dbReference>
<dbReference type="GO" id="GO:0071949">
    <property type="term" value="F:FAD binding"/>
    <property type="evidence" value="ECO:0007669"/>
    <property type="project" value="InterPro"/>
</dbReference>
<evidence type="ECO:0000256" key="4">
    <source>
        <dbReference type="ARBA" id="ARBA00022827"/>
    </source>
</evidence>
<organism evidence="9 10">
    <name type="scientific">Slackia isoflavoniconvertens</name>
    <dbReference type="NCBI Taxonomy" id="572010"/>
    <lineage>
        <taxon>Bacteria</taxon>
        <taxon>Bacillati</taxon>
        <taxon>Actinomycetota</taxon>
        <taxon>Coriobacteriia</taxon>
        <taxon>Eggerthellales</taxon>
        <taxon>Eggerthellaceae</taxon>
        <taxon>Slackia</taxon>
    </lineage>
</organism>
<dbReference type="Gene3D" id="3.30.465.10">
    <property type="match status" value="1"/>
</dbReference>
<dbReference type="PROSITE" id="PS51387">
    <property type="entry name" value="FAD_PCMH"/>
    <property type="match status" value="1"/>
</dbReference>